<name>A0A919JQM9_9ACTN</name>
<dbReference type="AlphaFoldDB" id="A0A919JQM9"/>
<accession>A0A919JQM9</accession>
<reference evidence="1" key="1">
    <citation type="submission" date="2021-01" db="EMBL/GenBank/DDBJ databases">
        <title>Whole genome shotgun sequence of Actinoplanes nipponensis NBRC 14063.</title>
        <authorList>
            <person name="Komaki H."/>
            <person name="Tamura T."/>
        </authorList>
    </citation>
    <scope>NUCLEOTIDE SEQUENCE</scope>
    <source>
        <strain evidence="1">NBRC 14063</strain>
    </source>
</reference>
<sequence>MTAEFPALFRSTSGSVRNPQPYVPATTGALAVTAADVTLTRQADGTFAGRVPVTVRNDGDVAHRELWTEVAVPAGLDGWPAVEPSDVCVGAGRLPVPPGGGGVGCTLSGGQLAEGEERSFEWILTAPAGTAAGPLGTGTTMVGFVPDVPQSDDANVDTFTITVAG</sequence>
<dbReference type="RefSeq" id="WP_203775941.1">
    <property type="nucleotide sequence ID" value="NZ_BAAAYJ010000063.1"/>
</dbReference>
<organism evidence="1 2">
    <name type="scientific">Actinoplanes nipponensis</name>
    <dbReference type="NCBI Taxonomy" id="135950"/>
    <lineage>
        <taxon>Bacteria</taxon>
        <taxon>Bacillati</taxon>
        <taxon>Actinomycetota</taxon>
        <taxon>Actinomycetes</taxon>
        <taxon>Micromonosporales</taxon>
        <taxon>Micromonosporaceae</taxon>
        <taxon>Actinoplanes</taxon>
    </lineage>
</organism>
<evidence type="ECO:0000313" key="2">
    <source>
        <dbReference type="Proteomes" id="UP000647172"/>
    </source>
</evidence>
<protein>
    <submittedName>
        <fullName evidence="1">Uncharacterized protein</fullName>
    </submittedName>
</protein>
<comment type="caution">
    <text evidence="1">The sequence shown here is derived from an EMBL/GenBank/DDBJ whole genome shotgun (WGS) entry which is preliminary data.</text>
</comment>
<proteinExistence type="predicted"/>
<dbReference type="Proteomes" id="UP000647172">
    <property type="component" value="Unassembled WGS sequence"/>
</dbReference>
<evidence type="ECO:0000313" key="1">
    <source>
        <dbReference type="EMBL" id="GIE53702.1"/>
    </source>
</evidence>
<keyword evidence="2" id="KW-1185">Reference proteome</keyword>
<dbReference type="EMBL" id="BOMQ01000088">
    <property type="protein sequence ID" value="GIE53702.1"/>
    <property type="molecule type" value="Genomic_DNA"/>
</dbReference>
<gene>
    <name evidence="1" type="ORF">Ani05nite_72360</name>
</gene>